<feature type="region of interest" description="Disordered" evidence="1">
    <location>
        <begin position="1"/>
        <end position="22"/>
    </location>
</feature>
<name>A0A917KWL9_9ACTN</name>
<organism evidence="2 3">
    <name type="scientific">Streptomyces lacrimifluminis</name>
    <dbReference type="NCBI Taxonomy" id="1500077"/>
    <lineage>
        <taxon>Bacteria</taxon>
        <taxon>Bacillati</taxon>
        <taxon>Actinomycetota</taxon>
        <taxon>Actinomycetes</taxon>
        <taxon>Kitasatosporales</taxon>
        <taxon>Streptomycetaceae</taxon>
        <taxon>Streptomyces</taxon>
    </lineage>
</organism>
<dbReference type="AlphaFoldDB" id="A0A917KWL9"/>
<reference evidence="2" key="1">
    <citation type="journal article" date="2014" name="Int. J. Syst. Evol. Microbiol.">
        <title>Complete genome sequence of Corynebacterium casei LMG S-19264T (=DSM 44701T), isolated from a smear-ripened cheese.</title>
        <authorList>
            <consortium name="US DOE Joint Genome Institute (JGI-PGF)"/>
            <person name="Walter F."/>
            <person name="Albersmeier A."/>
            <person name="Kalinowski J."/>
            <person name="Ruckert C."/>
        </authorList>
    </citation>
    <scope>NUCLEOTIDE SEQUENCE</scope>
    <source>
        <strain evidence="2">CGMCC 4.7272</strain>
    </source>
</reference>
<comment type="caution">
    <text evidence="2">The sequence shown here is derived from an EMBL/GenBank/DDBJ whole genome shotgun (WGS) entry which is preliminary data.</text>
</comment>
<sequence length="64" mass="6717">MERAADGIGDPRLPRTPGAGPPADQYQWAVDIGLAARLDIGQEGYIAVRGMPAPAPYLASGHFL</sequence>
<proteinExistence type="predicted"/>
<dbReference type="RefSeq" id="WP_189147778.1">
    <property type="nucleotide sequence ID" value="NZ_BAABER010000009.1"/>
</dbReference>
<accession>A0A917KWL9</accession>
<evidence type="ECO:0000256" key="1">
    <source>
        <dbReference type="SAM" id="MobiDB-lite"/>
    </source>
</evidence>
<evidence type="ECO:0000313" key="3">
    <source>
        <dbReference type="Proteomes" id="UP000625682"/>
    </source>
</evidence>
<evidence type="ECO:0000313" key="2">
    <source>
        <dbReference type="EMBL" id="GGJ30785.1"/>
    </source>
</evidence>
<dbReference type="EMBL" id="BMMU01000008">
    <property type="protein sequence ID" value="GGJ30785.1"/>
    <property type="molecule type" value="Genomic_DNA"/>
</dbReference>
<protein>
    <submittedName>
        <fullName evidence="2">Uncharacterized protein</fullName>
    </submittedName>
</protein>
<reference evidence="2" key="2">
    <citation type="submission" date="2020-09" db="EMBL/GenBank/DDBJ databases">
        <authorList>
            <person name="Sun Q."/>
            <person name="Zhou Y."/>
        </authorList>
    </citation>
    <scope>NUCLEOTIDE SEQUENCE</scope>
    <source>
        <strain evidence="2">CGMCC 4.7272</strain>
    </source>
</reference>
<dbReference type="Proteomes" id="UP000625682">
    <property type="component" value="Unassembled WGS sequence"/>
</dbReference>
<gene>
    <name evidence="2" type="ORF">GCM10012282_29290</name>
</gene>
<keyword evidence="3" id="KW-1185">Reference proteome</keyword>